<dbReference type="EMBL" id="PDEM01000029">
    <property type="protein sequence ID" value="PHZ83995.1"/>
    <property type="molecule type" value="Genomic_DNA"/>
</dbReference>
<keyword evidence="2" id="KW-1185">Reference proteome</keyword>
<dbReference type="RefSeq" id="WP_099474482.1">
    <property type="nucleotide sequence ID" value="NZ_CP041025.1"/>
</dbReference>
<reference evidence="1 2" key="1">
    <citation type="submission" date="2017-10" db="EMBL/GenBank/DDBJ databases">
        <title>Frigbacter circumglobatus gen. nov. sp. nov., isolated from sediment cultured in situ.</title>
        <authorList>
            <person name="Zhao Z."/>
        </authorList>
    </citation>
    <scope>NUCLEOTIDE SEQUENCE [LARGE SCALE GENOMIC DNA]</scope>
    <source>
        <strain evidence="1 2">ZYL</strain>
    </source>
</reference>
<dbReference type="InParanoid" id="A0A2G4YNX5"/>
<comment type="caution">
    <text evidence="1">The sequence shown here is derived from an EMBL/GenBank/DDBJ whole genome shotgun (WGS) entry which is preliminary data.</text>
</comment>
<dbReference type="InterPro" id="IPR012863">
    <property type="entry name" value="DUF1636"/>
</dbReference>
<evidence type="ECO:0000313" key="2">
    <source>
        <dbReference type="Proteomes" id="UP000229730"/>
    </source>
</evidence>
<sequence>MLNPMSKPDTSMLTICLTCRDNSGQALHDLIAAENPDDGIQLEGYDCLWSCAAACSVQLKETGKIGYHMGGFLPRADQARAILEFAGKYHASATGEVDYQDWPEAIRGHFIARIPPLQSF</sequence>
<dbReference type="Proteomes" id="UP000229730">
    <property type="component" value="Unassembled WGS sequence"/>
</dbReference>
<dbReference type="AlphaFoldDB" id="A0A2G4YNX5"/>
<protein>
    <submittedName>
        <fullName evidence="1">Metal-binding protein</fullName>
    </submittedName>
</protein>
<evidence type="ECO:0000313" key="1">
    <source>
        <dbReference type="EMBL" id="PHZ83995.1"/>
    </source>
</evidence>
<gene>
    <name evidence="1" type="ORF">CRD36_14395</name>
</gene>
<accession>A0A2G4YNX5</accession>
<dbReference type="OrthoDB" id="7432804at2"/>
<proteinExistence type="predicted"/>
<name>A0A2G4YNX5_9PROT</name>
<organism evidence="1 2">
    <name type="scientific">Paremcibacter congregatus</name>
    <dbReference type="NCBI Taxonomy" id="2043170"/>
    <lineage>
        <taxon>Bacteria</taxon>
        <taxon>Pseudomonadati</taxon>
        <taxon>Pseudomonadota</taxon>
        <taxon>Alphaproteobacteria</taxon>
        <taxon>Emcibacterales</taxon>
        <taxon>Emcibacteraceae</taxon>
        <taxon>Paremcibacter</taxon>
    </lineage>
</organism>
<dbReference type="Pfam" id="PF07845">
    <property type="entry name" value="DUF1636"/>
    <property type="match status" value="1"/>
</dbReference>